<evidence type="ECO:0000256" key="16">
    <source>
        <dbReference type="SAM" id="Phobius"/>
    </source>
</evidence>
<dbReference type="Pfam" id="PF13639">
    <property type="entry name" value="zf-RING_2"/>
    <property type="match status" value="1"/>
</dbReference>
<comment type="similarity">
    <text evidence="13">Belongs to the RING-type zinc finger family. ATL subfamily.</text>
</comment>
<evidence type="ECO:0000256" key="11">
    <source>
        <dbReference type="ARBA" id="ARBA00022989"/>
    </source>
</evidence>
<evidence type="ECO:0000256" key="9">
    <source>
        <dbReference type="ARBA" id="ARBA00022786"/>
    </source>
</evidence>
<keyword evidence="9" id="KW-0833">Ubl conjugation pathway</keyword>
<evidence type="ECO:0000256" key="6">
    <source>
        <dbReference type="ARBA" id="ARBA00022692"/>
    </source>
</evidence>
<dbReference type="EC" id="2.3.2.27" evidence="4"/>
<comment type="pathway">
    <text evidence="3">Protein modification; protein ubiquitination.</text>
</comment>
<evidence type="ECO:0000256" key="2">
    <source>
        <dbReference type="ARBA" id="ARBA00004167"/>
    </source>
</evidence>
<dbReference type="InterPro" id="IPR001841">
    <property type="entry name" value="Znf_RING"/>
</dbReference>
<proteinExistence type="inferred from homology"/>
<reference evidence="18" key="1">
    <citation type="journal article" date="2023" name="Science">
        <title>Elucidation of the pathway for biosynthesis of saponin adjuvants from the soapbark tree.</title>
        <authorList>
            <person name="Reed J."/>
            <person name="Orme A."/>
            <person name="El-Demerdash A."/>
            <person name="Owen C."/>
            <person name="Martin L.B.B."/>
            <person name="Misra R.C."/>
            <person name="Kikuchi S."/>
            <person name="Rejzek M."/>
            <person name="Martin A.C."/>
            <person name="Harkess A."/>
            <person name="Leebens-Mack J."/>
            <person name="Louveau T."/>
            <person name="Stephenson M.J."/>
            <person name="Osbourn A."/>
        </authorList>
    </citation>
    <scope>NUCLEOTIDE SEQUENCE</scope>
    <source>
        <strain evidence="18">S10</strain>
    </source>
</reference>
<dbReference type="Gene3D" id="3.30.40.10">
    <property type="entry name" value="Zinc/RING finger domain, C3HC4 (zinc finger)"/>
    <property type="match status" value="1"/>
</dbReference>
<feature type="transmembrane region" description="Helical" evidence="16">
    <location>
        <begin position="45"/>
        <end position="68"/>
    </location>
</feature>
<evidence type="ECO:0000256" key="12">
    <source>
        <dbReference type="ARBA" id="ARBA00023136"/>
    </source>
</evidence>
<feature type="domain" description="RING-type" evidence="17">
    <location>
        <begin position="165"/>
        <end position="207"/>
    </location>
</feature>
<keyword evidence="11 16" id="KW-1133">Transmembrane helix</keyword>
<evidence type="ECO:0000313" key="19">
    <source>
        <dbReference type="Proteomes" id="UP001163823"/>
    </source>
</evidence>
<dbReference type="CDD" id="cd16461">
    <property type="entry name" value="RING-H2_EL5-like"/>
    <property type="match status" value="1"/>
</dbReference>
<keyword evidence="19" id="KW-1185">Reference proteome</keyword>
<dbReference type="InterPro" id="IPR053238">
    <property type="entry name" value="RING-H2_zinc_finger"/>
</dbReference>
<dbReference type="GO" id="GO:0061630">
    <property type="term" value="F:ubiquitin protein ligase activity"/>
    <property type="evidence" value="ECO:0007669"/>
    <property type="project" value="UniProtKB-EC"/>
</dbReference>
<dbReference type="EMBL" id="JARAOO010000013">
    <property type="protein sequence ID" value="KAJ7945444.1"/>
    <property type="molecule type" value="Genomic_DNA"/>
</dbReference>
<evidence type="ECO:0000256" key="3">
    <source>
        <dbReference type="ARBA" id="ARBA00004906"/>
    </source>
</evidence>
<name>A0AAD7KSY4_QUISA</name>
<gene>
    <name evidence="18" type="ORF">O6P43_030504</name>
</gene>
<evidence type="ECO:0000256" key="13">
    <source>
        <dbReference type="ARBA" id="ARBA00024209"/>
    </source>
</evidence>
<evidence type="ECO:0000259" key="17">
    <source>
        <dbReference type="PROSITE" id="PS50089"/>
    </source>
</evidence>
<keyword evidence="5" id="KW-0808">Transferase</keyword>
<evidence type="ECO:0000313" key="18">
    <source>
        <dbReference type="EMBL" id="KAJ7945444.1"/>
    </source>
</evidence>
<dbReference type="PROSITE" id="PS50089">
    <property type="entry name" value="ZF_RING_2"/>
    <property type="match status" value="1"/>
</dbReference>
<sequence>MSPPLPLQVIHNSSIFHCYIFQSFNQIIHFFLSKFTNILMKNSKLFNFVQLTWPRLLFLILTPLHHFVHAQSGTESTTRYGMDHGVSPSISITFVALFSAFLLMGFFAIYLRHCANSYITDGEPSRAAANRSLCRGVDPDVVDTYPIIVYSTIKEFKIGKGSLECAVCLNEFRDYETLRLLPKCDHVFHSVCIDTWLGSHVTCPVCRTKLTESDPQNSVNYRSEIGDVEQPQTVIDVNEGQEPSVETTAKQNRPSKSRTLGRFSRSHSTGHSLVQPGENLERYTLRLPEEVRKLITVNHGKLRRSASYDVVLPTI</sequence>
<dbReference type="Proteomes" id="UP001163823">
    <property type="component" value="Chromosome 13"/>
</dbReference>
<evidence type="ECO:0000256" key="10">
    <source>
        <dbReference type="ARBA" id="ARBA00022833"/>
    </source>
</evidence>
<evidence type="ECO:0000256" key="1">
    <source>
        <dbReference type="ARBA" id="ARBA00000900"/>
    </source>
</evidence>
<dbReference type="SUPFAM" id="SSF57850">
    <property type="entry name" value="RING/U-box"/>
    <property type="match status" value="1"/>
</dbReference>
<feature type="compositionally biased region" description="Polar residues" evidence="15">
    <location>
        <begin position="244"/>
        <end position="258"/>
    </location>
</feature>
<keyword evidence="7" id="KW-0479">Metal-binding</keyword>
<evidence type="ECO:0000256" key="4">
    <source>
        <dbReference type="ARBA" id="ARBA00012483"/>
    </source>
</evidence>
<evidence type="ECO:0000256" key="5">
    <source>
        <dbReference type="ARBA" id="ARBA00022679"/>
    </source>
</evidence>
<feature type="region of interest" description="Disordered" evidence="15">
    <location>
        <begin position="239"/>
        <end position="274"/>
    </location>
</feature>
<dbReference type="InterPro" id="IPR013083">
    <property type="entry name" value="Znf_RING/FYVE/PHD"/>
</dbReference>
<protein>
    <recommendedName>
        <fullName evidence="4">RING-type E3 ubiquitin transferase</fullName>
        <ecNumber evidence="4">2.3.2.27</ecNumber>
    </recommendedName>
</protein>
<feature type="transmembrane region" description="Helical" evidence="16">
    <location>
        <begin position="14"/>
        <end position="33"/>
    </location>
</feature>
<evidence type="ECO:0000256" key="8">
    <source>
        <dbReference type="ARBA" id="ARBA00022771"/>
    </source>
</evidence>
<dbReference type="KEGG" id="qsa:O6P43_030504"/>
<dbReference type="SMART" id="SM00184">
    <property type="entry name" value="RING"/>
    <property type="match status" value="1"/>
</dbReference>
<dbReference type="AlphaFoldDB" id="A0AAD7KSY4"/>
<keyword evidence="10" id="KW-0862">Zinc</keyword>
<evidence type="ECO:0000256" key="14">
    <source>
        <dbReference type="PROSITE-ProRule" id="PRU00175"/>
    </source>
</evidence>
<organism evidence="18 19">
    <name type="scientific">Quillaja saponaria</name>
    <name type="common">Soap bark tree</name>
    <dbReference type="NCBI Taxonomy" id="32244"/>
    <lineage>
        <taxon>Eukaryota</taxon>
        <taxon>Viridiplantae</taxon>
        <taxon>Streptophyta</taxon>
        <taxon>Embryophyta</taxon>
        <taxon>Tracheophyta</taxon>
        <taxon>Spermatophyta</taxon>
        <taxon>Magnoliopsida</taxon>
        <taxon>eudicotyledons</taxon>
        <taxon>Gunneridae</taxon>
        <taxon>Pentapetalae</taxon>
        <taxon>rosids</taxon>
        <taxon>fabids</taxon>
        <taxon>Fabales</taxon>
        <taxon>Quillajaceae</taxon>
        <taxon>Quillaja</taxon>
    </lineage>
</organism>
<feature type="transmembrane region" description="Helical" evidence="16">
    <location>
        <begin position="88"/>
        <end position="111"/>
    </location>
</feature>
<dbReference type="GO" id="GO:0016020">
    <property type="term" value="C:membrane"/>
    <property type="evidence" value="ECO:0007669"/>
    <property type="project" value="UniProtKB-SubCell"/>
</dbReference>
<keyword evidence="6 16" id="KW-0812">Transmembrane</keyword>
<dbReference type="PANTHER" id="PTHR14155">
    <property type="entry name" value="RING FINGER DOMAIN-CONTAINING"/>
    <property type="match status" value="1"/>
</dbReference>
<evidence type="ECO:0000256" key="15">
    <source>
        <dbReference type="SAM" id="MobiDB-lite"/>
    </source>
</evidence>
<accession>A0AAD7KSY4</accession>
<evidence type="ECO:0000256" key="7">
    <source>
        <dbReference type="ARBA" id="ARBA00022723"/>
    </source>
</evidence>
<keyword evidence="12 16" id="KW-0472">Membrane</keyword>
<comment type="catalytic activity">
    <reaction evidence="1">
        <text>S-ubiquitinyl-[E2 ubiquitin-conjugating enzyme]-L-cysteine + [acceptor protein]-L-lysine = [E2 ubiquitin-conjugating enzyme]-L-cysteine + N(6)-ubiquitinyl-[acceptor protein]-L-lysine.</text>
        <dbReference type="EC" id="2.3.2.27"/>
    </reaction>
</comment>
<comment type="caution">
    <text evidence="18">The sequence shown here is derived from an EMBL/GenBank/DDBJ whole genome shotgun (WGS) entry which is preliminary data.</text>
</comment>
<dbReference type="FunFam" id="3.30.40.10:FF:000187">
    <property type="entry name" value="E3 ubiquitin-protein ligase ATL6"/>
    <property type="match status" value="1"/>
</dbReference>
<dbReference type="PANTHER" id="PTHR14155:SF576">
    <property type="entry name" value="E3 UBIQUITIN-PROTEIN LIGASE ATL6-LIKE"/>
    <property type="match status" value="1"/>
</dbReference>
<keyword evidence="8 14" id="KW-0863">Zinc-finger</keyword>
<comment type="subcellular location">
    <subcellularLocation>
        <location evidence="2">Membrane</location>
        <topology evidence="2">Single-pass membrane protein</topology>
    </subcellularLocation>
</comment>
<dbReference type="GO" id="GO:0008270">
    <property type="term" value="F:zinc ion binding"/>
    <property type="evidence" value="ECO:0007669"/>
    <property type="project" value="UniProtKB-KW"/>
</dbReference>